<accession>A0ABS1B9F0</accession>
<feature type="domain" description="Lipid/polyisoprenoid-binding YceI-like" evidence="2">
    <location>
        <begin position="12"/>
        <end position="175"/>
    </location>
</feature>
<gene>
    <name evidence="3" type="ORF">I8D64_07695</name>
</gene>
<evidence type="ECO:0000313" key="4">
    <source>
        <dbReference type="Proteomes" id="UP000612352"/>
    </source>
</evidence>
<dbReference type="InterPro" id="IPR007372">
    <property type="entry name" value="Lipid/polyisoprenoid-bd_YceI"/>
</dbReference>
<dbReference type="SUPFAM" id="SSF101874">
    <property type="entry name" value="YceI-like"/>
    <property type="match status" value="1"/>
</dbReference>
<dbReference type="SMART" id="SM00867">
    <property type="entry name" value="YceI"/>
    <property type="match status" value="1"/>
</dbReference>
<sequence>MTALPDGISQGTWTLDASHTNAGFTIRHAGISKVRGHFADVTGSFVAGADLESSRFEASLKTASISTGNPDRDNHLRSGDFFDAETNPEITFSSTSVSDDEIVGDLTISGVTKSITLDYDYEGAATDPFGQYRAGFTASTKISRKDFGLTWNAALEAGGVLVADEVKITIEAEFTAPAAA</sequence>
<proteinExistence type="inferred from homology"/>
<name>A0ABS1B9F0_9MICO</name>
<dbReference type="Pfam" id="PF04264">
    <property type="entry name" value="YceI"/>
    <property type="match status" value="1"/>
</dbReference>
<comment type="caution">
    <text evidence="3">The sequence shown here is derived from an EMBL/GenBank/DDBJ whole genome shotgun (WGS) entry which is preliminary data.</text>
</comment>
<evidence type="ECO:0000256" key="1">
    <source>
        <dbReference type="ARBA" id="ARBA00008812"/>
    </source>
</evidence>
<reference evidence="3 4" key="1">
    <citation type="submission" date="2020-12" db="EMBL/GenBank/DDBJ databases">
        <title>Brachybacterium sp. MASK1Z-5, whole genome shotgun sequence.</title>
        <authorList>
            <person name="Tuo L."/>
        </authorList>
    </citation>
    <scope>NUCLEOTIDE SEQUENCE [LARGE SCALE GENOMIC DNA]</scope>
    <source>
        <strain evidence="3 4">MASK1Z-5</strain>
    </source>
</reference>
<evidence type="ECO:0000313" key="3">
    <source>
        <dbReference type="EMBL" id="MBK0331284.1"/>
    </source>
</evidence>
<evidence type="ECO:0000259" key="2">
    <source>
        <dbReference type="SMART" id="SM00867"/>
    </source>
</evidence>
<comment type="similarity">
    <text evidence="1">Belongs to the UPF0312 family.</text>
</comment>
<keyword evidence="4" id="KW-1185">Reference proteome</keyword>
<dbReference type="EMBL" id="JAEDAJ010000003">
    <property type="protein sequence ID" value="MBK0331284.1"/>
    <property type="molecule type" value="Genomic_DNA"/>
</dbReference>
<dbReference type="RefSeq" id="WP_200501912.1">
    <property type="nucleotide sequence ID" value="NZ_JAEDAJ010000003.1"/>
</dbReference>
<dbReference type="Proteomes" id="UP000612352">
    <property type="component" value="Unassembled WGS sequence"/>
</dbReference>
<dbReference type="Gene3D" id="2.40.128.110">
    <property type="entry name" value="Lipid/polyisoprenoid-binding, YceI-like"/>
    <property type="match status" value="1"/>
</dbReference>
<dbReference type="PANTHER" id="PTHR34406">
    <property type="entry name" value="PROTEIN YCEI"/>
    <property type="match status" value="1"/>
</dbReference>
<protein>
    <submittedName>
        <fullName evidence="3">Polyisoprenoid-binding protein</fullName>
    </submittedName>
</protein>
<dbReference type="PANTHER" id="PTHR34406:SF1">
    <property type="entry name" value="PROTEIN YCEI"/>
    <property type="match status" value="1"/>
</dbReference>
<dbReference type="InterPro" id="IPR036761">
    <property type="entry name" value="TTHA0802/YceI-like_sf"/>
</dbReference>
<organism evidence="3 4">
    <name type="scientific">Brachybacterium halotolerans</name>
    <dbReference type="NCBI Taxonomy" id="2795215"/>
    <lineage>
        <taxon>Bacteria</taxon>
        <taxon>Bacillati</taxon>
        <taxon>Actinomycetota</taxon>
        <taxon>Actinomycetes</taxon>
        <taxon>Micrococcales</taxon>
        <taxon>Dermabacteraceae</taxon>
        <taxon>Brachybacterium</taxon>
    </lineage>
</organism>